<sequence length="269" mass="29736">MTVNDMTRSGAISSDVIGRWLPFRTQTGAEPGALTLYCLPHAGGGASAYRVWQRKLPGVAVQPVQPPGRENRHREPAYERMAPLVCDLADVLLADVALGPVGRPYAVYGHSLGALVTFELLREIRRRGAPEPVHLFVSGCVAPHHPFDDGPPVGRMTRPEMVELLRSLGGTPDWLLSDPSVLEMIIPTMRADFSVKETYQYYYELPLDIPITALPSTADPRAGQGQVARWKEQTTQEFALHTFVGGHFAVFEQAALTHKYISEALRQWV</sequence>
<dbReference type="InterPro" id="IPR012223">
    <property type="entry name" value="TEII"/>
</dbReference>
<comment type="caution">
    <text evidence="3">The sequence shown here is derived from an EMBL/GenBank/DDBJ whole genome shotgun (WGS) entry which is preliminary data.</text>
</comment>
<keyword evidence="3" id="KW-0378">Hydrolase</keyword>
<dbReference type="PANTHER" id="PTHR11487:SF0">
    <property type="entry name" value="S-ACYL FATTY ACID SYNTHASE THIOESTERASE, MEDIUM CHAIN"/>
    <property type="match status" value="1"/>
</dbReference>
<dbReference type="Pfam" id="PF00975">
    <property type="entry name" value="Thioesterase"/>
    <property type="match status" value="1"/>
</dbReference>
<feature type="domain" description="Thioesterase" evidence="2">
    <location>
        <begin position="35"/>
        <end position="253"/>
    </location>
</feature>
<evidence type="ECO:0000256" key="1">
    <source>
        <dbReference type="ARBA" id="ARBA00007169"/>
    </source>
</evidence>
<dbReference type="Gene3D" id="3.40.50.1820">
    <property type="entry name" value="alpha/beta hydrolase"/>
    <property type="match status" value="1"/>
</dbReference>
<dbReference type="InterPro" id="IPR001031">
    <property type="entry name" value="Thioesterase"/>
</dbReference>
<reference evidence="4" key="1">
    <citation type="journal article" date="2019" name="Int. J. Syst. Evol. Microbiol.">
        <title>The Global Catalogue of Microorganisms (GCM) 10K type strain sequencing project: providing services to taxonomists for standard genome sequencing and annotation.</title>
        <authorList>
            <consortium name="The Broad Institute Genomics Platform"/>
            <consortium name="The Broad Institute Genome Sequencing Center for Infectious Disease"/>
            <person name="Wu L."/>
            <person name="Ma J."/>
        </authorList>
    </citation>
    <scope>NUCLEOTIDE SEQUENCE [LARGE SCALE GENOMIC DNA]</scope>
    <source>
        <strain evidence="4">JCM 16908</strain>
    </source>
</reference>
<dbReference type="EMBL" id="BAAAZR010000038">
    <property type="protein sequence ID" value="GAA3836650.1"/>
    <property type="molecule type" value="Genomic_DNA"/>
</dbReference>
<dbReference type="InterPro" id="IPR029058">
    <property type="entry name" value="AB_hydrolase_fold"/>
</dbReference>
<protein>
    <submittedName>
        <fullName evidence="3">Alpha/beta fold hydrolase</fullName>
    </submittedName>
</protein>
<proteinExistence type="inferred from homology"/>
<accession>A0ABP7J799</accession>
<gene>
    <name evidence="3" type="ORF">GCM10022226_68270</name>
</gene>
<organism evidence="3 4">
    <name type="scientific">Sphaerisporangium flaviroseum</name>
    <dbReference type="NCBI Taxonomy" id="509199"/>
    <lineage>
        <taxon>Bacteria</taxon>
        <taxon>Bacillati</taxon>
        <taxon>Actinomycetota</taxon>
        <taxon>Actinomycetes</taxon>
        <taxon>Streptosporangiales</taxon>
        <taxon>Streptosporangiaceae</taxon>
        <taxon>Sphaerisporangium</taxon>
    </lineage>
</organism>
<evidence type="ECO:0000259" key="2">
    <source>
        <dbReference type="Pfam" id="PF00975"/>
    </source>
</evidence>
<comment type="similarity">
    <text evidence="1">Belongs to the thioesterase family.</text>
</comment>
<dbReference type="Proteomes" id="UP001500888">
    <property type="component" value="Unassembled WGS sequence"/>
</dbReference>
<evidence type="ECO:0000313" key="3">
    <source>
        <dbReference type="EMBL" id="GAA3836650.1"/>
    </source>
</evidence>
<dbReference type="SUPFAM" id="SSF53474">
    <property type="entry name" value="alpha/beta-Hydrolases"/>
    <property type="match status" value="1"/>
</dbReference>
<dbReference type="PANTHER" id="PTHR11487">
    <property type="entry name" value="THIOESTERASE"/>
    <property type="match status" value="1"/>
</dbReference>
<keyword evidence="4" id="KW-1185">Reference proteome</keyword>
<evidence type="ECO:0000313" key="4">
    <source>
        <dbReference type="Proteomes" id="UP001500888"/>
    </source>
</evidence>
<name>A0ABP7J799_9ACTN</name>
<dbReference type="GO" id="GO:0016787">
    <property type="term" value="F:hydrolase activity"/>
    <property type="evidence" value="ECO:0007669"/>
    <property type="project" value="UniProtKB-KW"/>
</dbReference>